<feature type="region of interest" description="Disordered" evidence="1">
    <location>
        <begin position="60"/>
        <end position="101"/>
    </location>
</feature>
<sequence length="101" mass="11130">MNSLLNIPRQSDQLKVNNVFVKNGSVTHILGIVKGAKYCGLILLQTVFYYGIYSPQDKFTDTKQRTPTPISESNHPAAVSGTPVPTQLNPMNGSLPELCRR</sequence>
<evidence type="ECO:0000313" key="2">
    <source>
        <dbReference type="EMBL" id="MEQ2282871.1"/>
    </source>
</evidence>
<protein>
    <submittedName>
        <fullName evidence="2">Uncharacterized protein</fullName>
    </submittedName>
</protein>
<evidence type="ECO:0000313" key="3">
    <source>
        <dbReference type="Proteomes" id="UP001469553"/>
    </source>
</evidence>
<comment type="caution">
    <text evidence="2">The sequence shown here is derived from an EMBL/GenBank/DDBJ whole genome shotgun (WGS) entry which is preliminary data.</text>
</comment>
<dbReference type="Proteomes" id="UP001469553">
    <property type="component" value="Unassembled WGS sequence"/>
</dbReference>
<proteinExistence type="predicted"/>
<keyword evidence="3" id="KW-1185">Reference proteome</keyword>
<reference evidence="2 3" key="1">
    <citation type="submission" date="2021-06" db="EMBL/GenBank/DDBJ databases">
        <authorList>
            <person name="Palmer J.M."/>
        </authorList>
    </citation>
    <scope>NUCLEOTIDE SEQUENCE [LARGE SCALE GENOMIC DNA]</scope>
    <source>
        <strain evidence="2 3">AS_MEX2019</strain>
        <tissue evidence="2">Muscle</tissue>
    </source>
</reference>
<evidence type="ECO:0000256" key="1">
    <source>
        <dbReference type="SAM" id="MobiDB-lite"/>
    </source>
</evidence>
<feature type="compositionally biased region" description="Polar residues" evidence="1">
    <location>
        <begin position="65"/>
        <end position="74"/>
    </location>
</feature>
<feature type="compositionally biased region" description="Polar residues" evidence="1">
    <location>
        <begin position="83"/>
        <end position="92"/>
    </location>
</feature>
<dbReference type="EMBL" id="JAHRIP010009637">
    <property type="protein sequence ID" value="MEQ2282871.1"/>
    <property type="molecule type" value="Genomic_DNA"/>
</dbReference>
<gene>
    <name evidence="2" type="ORF">AMECASPLE_005192</name>
</gene>
<accession>A0ABV0XN65</accession>
<name>A0ABV0XN65_9TELE</name>
<organism evidence="2 3">
    <name type="scientific">Ameca splendens</name>
    <dbReference type="NCBI Taxonomy" id="208324"/>
    <lineage>
        <taxon>Eukaryota</taxon>
        <taxon>Metazoa</taxon>
        <taxon>Chordata</taxon>
        <taxon>Craniata</taxon>
        <taxon>Vertebrata</taxon>
        <taxon>Euteleostomi</taxon>
        <taxon>Actinopterygii</taxon>
        <taxon>Neopterygii</taxon>
        <taxon>Teleostei</taxon>
        <taxon>Neoteleostei</taxon>
        <taxon>Acanthomorphata</taxon>
        <taxon>Ovalentaria</taxon>
        <taxon>Atherinomorphae</taxon>
        <taxon>Cyprinodontiformes</taxon>
        <taxon>Goodeidae</taxon>
        <taxon>Ameca</taxon>
    </lineage>
</organism>